<evidence type="ECO:0000256" key="4">
    <source>
        <dbReference type="ARBA" id="ARBA00022989"/>
    </source>
</evidence>
<dbReference type="EMBL" id="JACHGY010000001">
    <property type="protein sequence ID" value="MBB6429733.1"/>
    <property type="molecule type" value="Genomic_DNA"/>
</dbReference>
<dbReference type="SUPFAM" id="SSF103473">
    <property type="entry name" value="MFS general substrate transporter"/>
    <property type="match status" value="1"/>
</dbReference>
<organism evidence="9 10">
    <name type="scientific">Algisphaera agarilytica</name>
    <dbReference type="NCBI Taxonomy" id="1385975"/>
    <lineage>
        <taxon>Bacteria</taxon>
        <taxon>Pseudomonadati</taxon>
        <taxon>Planctomycetota</taxon>
        <taxon>Phycisphaerae</taxon>
        <taxon>Phycisphaerales</taxon>
        <taxon>Phycisphaeraceae</taxon>
        <taxon>Algisphaera</taxon>
    </lineage>
</organism>
<protein>
    <recommendedName>
        <fullName evidence="8">MotA/TolQ/ExbB proton channel domain-containing protein</fullName>
    </recommendedName>
</protein>
<keyword evidence="2" id="KW-1003">Cell membrane</keyword>
<keyword evidence="3 7" id="KW-0812">Transmembrane</keyword>
<dbReference type="GO" id="GO:0015031">
    <property type="term" value="P:protein transport"/>
    <property type="evidence" value="ECO:0007669"/>
    <property type="project" value="UniProtKB-KW"/>
</dbReference>
<evidence type="ECO:0000259" key="8">
    <source>
        <dbReference type="Pfam" id="PF01618"/>
    </source>
</evidence>
<dbReference type="InterPro" id="IPR047055">
    <property type="entry name" value="MotA-like"/>
</dbReference>
<feature type="transmembrane region" description="Helical" evidence="7">
    <location>
        <begin position="114"/>
        <end position="138"/>
    </location>
</feature>
<gene>
    <name evidence="9" type="ORF">HNQ40_001539</name>
</gene>
<keyword evidence="4 7" id="KW-1133">Transmembrane helix</keyword>
<keyword evidence="6" id="KW-0813">Transport</keyword>
<sequence>MQLFSRLIGLHVVLLGFAWTLWAGSGGNLGRYIDLPSLMGVVVLLAGCALCCFSLSDIVDTIGAVIAGPGDADETRLRQRVAVAAQAYQVAWGAGIVITLTGLITMLSDLSSPSSIGAGMAVALLSTFYGAFLAEFVIGPCRQTLLNHLDGPRNPDGEDEKVTPALGSASGLWRGAAVVLLILCCFFVLTVSFSELDQTGQYDAVIDHINQAISEGKLQPTAESGR</sequence>
<reference evidence="9 10" key="1">
    <citation type="submission" date="2020-08" db="EMBL/GenBank/DDBJ databases">
        <title>Genomic Encyclopedia of Type Strains, Phase IV (KMG-IV): sequencing the most valuable type-strain genomes for metagenomic binning, comparative biology and taxonomic classification.</title>
        <authorList>
            <person name="Goeker M."/>
        </authorList>
    </citation>
    <scope>NUCLEOTIDE SEQUENCE [LARGE SCALE GENOMIC DNA]</scope>
    <source>
        <strain evidence="9 10">DSM 103725</strain>
    </source>
</reference>
<comment type="similarity">
    <text evidence="6">Belongs to the exbB/tolQ family.</text>
</comment>
<keyword evidence="6" id="KW-0653">Protein transport</keyword>
<name>A0A7X0H5X8_9BACT</name>
<evidence type="ECO:0000256" key="7">
    <source>
        <dbReference type="SAM" id="Phobius"/>
    </source>
</evidence>
<comment type="caution">
    <text evidence="9">The sequence shown here is derived from an EMBL/GenBank/DDBJ whole genome shotgun (WGS) entry which is preliminary data.</text>
</comment>
<evidence type="ECO:0000256" key="1">
    <source>
        <dbReference type="ARBA" id="ARBA00004651"/>
    </source>
</evidence>
<keyword evidence="10" id="KW-1185">Reference proteome</keyword>
<dbReference type="InterPro" id="IPR002898">
    <property type="entry name" value="MotA_ExbB_proton_chnl"/>
</dbReference>
<feature type="domain" description="MotA/TolQ/ExbB proton channel" evidence="8">
    <location>
        <begin position="71"/>
        <end position="145"/>
    </location>
</feature>
<dbReference type="GO" id="GO:0006935">
    <property type="term" value="P:chemotaxis"/>
    <property type="evidence" value="ECO:0007669"/>
    <property type="project" value="InterPro"/>
</dbReference>
<dbReference type="PANTHER" id="PTHR30433">
    <property type="entry name" value="CHEMOTAXIS PROTEIN MOTA"/>
    <property type="match status" value="1"/>
</dbReference>
<evidence type="ECO:0000256" key="6">
    <source>
        <dbReference type="RuleBase" id="RU004057"/>
    </source>
</evidence>
<keyword evidence="5 7" id="KW-0472">Membrane</keyword>
<dbReference type="InterPro" id="IPR036259">
    <property type="entry name" value="MFS_trans_sf"/>
</dbReference>
<evidence type="ECO:0000256" key="2">
    <source>
        <dbReference type="ARBA" id="ARBA00022475"/>
    </source>
</evidence>
<accession>A0A7X0H5X8</accession>
<feature type="transmembrane region" description="Helical" evidence="7">
    <location>
        <begin position="171"/>
        <end position="193"/>
    </location>
</feature>
<dbReference type="RefSeq" id="WP_184677296.1">
    <property type="nucleotide sequence ID" value="NZ_JACHGY010000001.1"/>
</dbReference>
<evidence type="ECO:0000256" key="5">
    <source>
        <dbReference type="ARBA" id="ARBA00023136"/>
    </source>
</evidence>
<dbReference type="GO" id="GO:0071978">
    <property type="term" value="P:bacterial-type flagellum-dependent swarming motility"/>
    <property type="evidence" value="ECO:0007669"/>
    <property type="project" value="InterPro"/>
</dbReference>
<feature type="transmembrane region" description="Helical" evidence="7">
    <location>
        <begin position="87"/>
        <end position="108"/>
    </location>
</feature>
<dbReference type="Pfam" id="PF01618">
    <property type="entry name" value="MotA_ExbB"/>
    <property type="match status" value="1"/>
</dbReference>
<dbReference type="GO" id="GO:0005886">
    <property type="term" value="C:plasma membrane"/>
    <property type="evidence" value="ECO:0007669"/>
    <property type="project" value="UniProtKB-SubCell"/>
</dbReference>
<evidence type="ECO:0000313" key="9">
    <source>
        <dbReference type="EMBL" id="MBB6429733.1"/>
    </source>
</evidence>
<feature type="transmembrane region" description="Helical" evidence="7">
    <location>
        <begin position="39"/>
        <end position="66"/>
    </location>
</feature>
<dbReference type="AlphaFoldDB" id="A0A7X0H5X8"/>
<evidence type="ECO:0000256" key="3">
    <source>
        <dbReference type="ARBA" id="ARBA00022692"/>
    </source>
</evidence>
<dbReference type="Proteomes" id="UP000541810">
    <property type="component" value="Unassembled WGS sequence"/>
</dbReference>
<proteinExistence type="inferred from homology"/>
<comment type="subcellular location">
    <subcellularLocation>
        <location evidence="1">Cell membrane</location>
        <topology evidence="1">Multi-pass membrane protein</topology>
    </subcellularLocation>
    <subcellularLocation>
        <location evidence="6">Membrane</location>
        <topology evidence="6">Multi-pass membrane protein</topology>
    </subcellularLocation>
</comment>
<evidence type="ECO:0000313" key="10">
    <source>
        <dbReference type="Proteomes" id="UP000541810"/>
    </source>
</evidence>
<dbReference type="PANTHER" id="PTHR30433:SF2">
    <property type="entry name" value="MOTILITY PROTEIN A"/>
    <property type="match status" value="1"/>
</dbReference>